<feature type="transmembrane region" description="Helical" evidence="2">
    <location>
        <begin position="21"/>
        <end position="41"/>
    </location>
</feature>
<sequence length="113" mass="12932">MANSPEKMFRKLSGDDVKVMRSSVPLYLVTAGINAYLQYYNQAFLLEHQVTRWMLEIIGCVLTVIIFKGVMKVLGVFRPETSLINPLSWRLTDDYGIKKPAEPGKPKELKKKE</sequence>
<organism evidence="3 4">
    <name type="scientific">Wallemia mellicola (strain ATCC MYA-4683 / CBS 633.66)</name>
    <name type="common">Wallemia sebi (CBS 633.66)</name>
    <dbReference type="NCBI Taxonomy" id="671144"/>
    <lineage>
        <taxon>Eukaryota</taxon>
        <taxon>Fungi</taxon>
        <taxon>Dikarya</taxon>
        <taxon>Basidiomycota</taxon>
        <taxon>Wallemiomycotina</taxon>
        <taxon>Wallemiomycetes</taxon>
        <taxon>Wallemiales</taxon>
        <taxon>Wallemiaceae</taxon>
        <taxon>Wallemia</taxon>
    </lineage>
</organism>
<evidence type="ECO:0000256" key="1">
    <source>
        <dbReference type="SAM" id="MobiDB-lite"/>
    </source>
</evidence>
<accession>I4YAG4</accession>
<protein>
    <submittedName>
        <fullName evidence="3">Uncharacterized protein</fullName>
    </submittedName>
</protein>
<evidence type="ECO:0000313" key="4">
    <source>
        <dbReference type="Proteomes" id="UP000005242"/>
    </source>
</evidence>
<gene>
    <name evidence="3" type="ORF">WALSEDRAFT_29170</name>
</gene>
<feature type="transmembrane region" description="Helical" evidence="2">
    <location>
        <begin position="53"/>
        <end position="71"/>
    </location>
</feature>
<feature type="region of interest" description="Disordered" evidence="1">
    <location>
        <begin position="94"/>
        <end position="113"/>
    </location>
</feature>
<dbReference type="KEGG" id="wse:WALSEDRAFT_29170"/>
<keyword evidence="2" id="KW-0472">Membrane</keyword>
<proteinExistence type="predicted"/>
<dbReference type="InParanoid" id="I4YAG4"/>
<evidence type="ECO:0000313" key="3">
    <source>
        <dbReference type="EMBL" id="EIM20956.1"/>
    </source>
</evidence>
<dbReference type="Proteomes" id="UP000005242">
    <property type="component" value="Unassembled WGS sequence"/>
</dbReference>
<name>I4YAG4_WALMC</name>
<dbReference type="EMBL" id="JH668235">
    <property type="protein sequence ID" value="EIM20956.1"/>
    <property type="molecule type" value="Genomic_DNA"/>
</dbReference>
<dbReference type="HOGENOM" id="CLU_2135466_0_0_1"/>
<keyword evidence="4" id="KW-1185">Reference proteome</keyword>
<keyword evidence="2" id="KW-0812">Transmembrane</keyword>
<dbReference type="AlphaFoldDB" id="I4YAG4"/>
<dbReference type="RefSeq" id="XP_006958949.1">
    <property type="nucleotide sequence ID" value="XM_006958887.1"/>
</dbReference>
<reference evidence="3 4" key="1">
    <citation type="journal article" date="2012" name="Fungal Genet. Biol.">
        <title>The genome of the xerotolerant mold Wallemia sebi reveals adaptations to osmotic stress and suggests cryptic sexual reproduction.</title>
        <authorList>
            <person name="Padamsee M."/>
            <person name="Kumar T.K.A."/>
            <person name="Riley R."/>
            <person name="Binder M."/>
            <person name="Boyd A."/>
            <person name="Calvo A.M."/>
            <person name="Furukawa K."/>
            <person name="Hesse C."/>
            <person name="Hohmann S."/>
            <person name="James T.Y."/>
            <person name="LaButti K."/>
            <person name="Lapidus A."/>
            <person name="Lindquist E."/>
            <person name="Lucas S."/>
            <person name="Miller K."/>
            <person name="Shantappa S."/>
            <person name="Grigoriev I.V."/>
            <person name="Hibbett D.S."/>
            <person name="McLaughlin D.J."/>
            <person name="Spatafora J.W."/>
            <person name="Aime M.C."/>
        </authorList>
    </citation>
    <scope>NUCLEOTIDE SEQUENCE [LARGE SCALE GENOMIC DNA]</scope>
    <source>
        <strain evidence="4">ATCC MYA-4683 / CBS 633.66</strain>
    </source>
</reference>
<evidence type="ECO:0000256" key="2">
    <source>
        <dbReference type="SAM" id="Phobius"/>
    </source>
</evidence>
<keyword evidence="2" id="KW-1133">Transmembrane helix</keyword>
<dbReference type="GeneID" id="18471084"/>